<keyword evidence="2" id="KW-1133">Transmembrane helix</keyword>
<feature type="region of interest" description="Disordered" evidence="1">
    <location>
        <begin position="866"/>
        <end position="887"/>
    </location>
</feature>
<feature type="region of interest" description="Disordered" evidence="1">
    <location>
        <begin position="618"/>
        <end position="650"/>
    </location>
</feature>
<evidence type="ECO:0000313" key="4">
    <source>
        <dbReference type="EMBL" id="RNM03042.1"/>
    </source>
</evidence>
<evidence type="ECO:0000313" key="5">
    <source>
        <dbReference type="Proteomes" id="UP000271222"/>
    </source>
</evidence>
<feature type="transmembrane region" description="Helical" evidence="2">
    <location>
        <begin position="384"/>
        <end position="405"/>
    </location>
</feature>
<feature type="compositionally biased region" description="Pro residues" evidence="1">
    <location>
        <begin position="1034"/>
        <end position="1059"/>
    </location>
</feature>
<dbReference type="InterPro" id="IPR012931">
    <property type="entry name" value="TraG_N_Proteobacteria"/>
</dbReference>
<comment type="caution">
    <text evidence="4">The sequence shown here is derived from an EMBL/GenBank/DDBJ whole genome shotgun (WGS) entry which is preliminary data.</text>
</comment>
<feature type="transmembrane region" description="Helical" evidence="2">
    <location>
        <begin position="6"/>
        <end position="28"/>
    </location>
</feature>
<dbReference type="EMBL" id="RJTL01000038">
    <property type="protein sequence ID" value="RNM03042.1"/>
    <property type="molecule type" value="Genomic_DNA"/>
</dbReference>
<reference evidence="4 5" key="1">
    <citation type="submission" date="2018-10" db="EMBL/GenBank/DDBJ databases">
        <title>Draft Genome Sequence of Ralstonia pseudosolanacearum (R. solanacearum phylotype I) Strain Tg03 Isolated from Luffa cylindrica in China.</title>
        <authorList>
            <person name="Yuan G.-Q."/>
            <person name="Li Q.-Q."/>
            <person name="Zhang Y.-W."/>
        </authorList>
    </citation>
    <scope>NUCLEOTIDE SEQUENCE [LARGE SCALE GENOMIC DNA]</scope>
    <source>
        <strain evidence="4 5">Tg03</strain>
    </source>
</reference>
<keyword evidence="2" id="KW-0472">Membrane</keyword>
<organism evidence="4 5">
    <name type="scientific">Ralstonia pseudosolanacearum</name>
    <dbReference type="NCBI Taxonomy" id="1310165"/>
    <lineage>
        <taxon>Bacteria</taxon>
        <taxon>Pseudomonadati</taxon>
        <taxon>Pseudomonadota</taxon>
        <taxon>Betaproteobacteria</taxon>
        <taxon>Burkholderiales</taxon>
        <taxon>Burkholderiaceae</taxon>
        <taxon>Ralstonia</taxon>
        <taxon>Ralstonia solanacearum species complex</taxon>
    </lineage>
</organism>
<feature type="transmembrane region" description="Helical" evidence="2">
    <location>
        <begin position="35"/>
        <end position="56"/>
    </location>
</feature>
<feature type="transmembrane region" description="Helical" evidence="2">
    <location>
        <begin position="417"/>
        <end position="444"/>
    </location>
</feature>
<name>A0A454TLP7_9RALS</name>
<evidence type="ECO:0000256" key="2">
    <source>
        <dbReference type="SAM" id="Phobius"/>
    </source>
</evidence>
<feature type="compositionally biased region" description="Low complexity" evidence="1">
    <location>
        <begin position="641"/>
        <end position="650"/>
    </location>
</feature>
<dbReference type="Proteomes" id="UP000271222">
    <property type="component" value="Unassembled WGS sequence"/>
</dbReference>
<feature type="compositionally biased region" description="Polar residues" evidence="1">
    <location>
        <begin position="877"/>
        <end position="887"/>
    </location>
</feature>
<evidence type="ECO:0000259" key="3">
    <source>
        <dbReference type="Pfam" id="PF07916"/>
    </source>
</evidence>
<evidence type="ECO:0000256" key="1">
    <source>
        <dbReference type="SAM" id="MobiDB-lite"/>
    </source>
</evidence>
<feature type="region of interest" description="Disordered" evidence="1">
    <location>
        <begin position="1016"/>
        <end position="1072"/>
    </location>
</feature>
<accession>A0A454TLP7</accession>
<sequence>MAIPTLTYYSVSADLTTLSAILNGVAMVCKQDAMIWGFAVMVAIWRLLATATMGALRSPTGQGAAVLAAGPMGALMPFILAMVLTNPGLKGTVQVESTINGALTQVDNVPLAISVIPASASMLSQDLNAVISTAFQSVNMEYPTISATTNGFLNPLKVLLSSRSAMVRLGGVDSEIKTVLAACLGPDSGVNYAKVHQLVMNAGNTGATAASSIAINGVNPTALGALLFQAASNTNGMVNDPGLSGTNILSCNDAANKVADDITNALNSVEFTRVIQGAVNGMDQPVPGADYSFNSVAAKYNAVATANTLGGVFTGGAAQANAEFMNLLFAELVQSDLNCLKASGDMLTNCQATALQAAEIERNNMQQAAAEVPMLRYAGNFGNYLIALIIGLGPVILMFMMFLGVEAGKSVKTAAHIMVWPLLVVNVGAELVNAMLSIDVANFLQSLRQGGWISQASTLAAYKQLSLQIGVGSHIMASLPVLMSLIFGLGESSAMTSVATTIAPKSHETADNVAPAPSVTRPMFENSSVGRATQLPNGQANLAMNGALEAVSSSATFGNLSRDASRVLTKAQTQSASIEAGQSNMRQWAAAAQKHDFSGFGIDNSIGEQIVKGWEARRNASRNQHSGTGVTGARANENTTSGGMHAGASAGISSGEGFGFSLSAGGNMETSTTASDRLQATRDAGTNASYDDSKALSDSIHDTLSATRHTSAGQQAAKDLTQTLQTQESYQQTLSEVKSVSDATASALHESSNFVQASAQIKAPELLWQSRANPEFAAFSALEGRKFDESAAAKPYLQLAQADASHGATDRVVNSPEGQQLVNRHRAAVLMAQDQSAPAADRAMALNYLTQEGQAMQHMRFTPGDTSMKSFELGSPSDHTGVNTSGLQKAVQRATPALPAATLATAAATAMPAHRPAGPTTHHAAGGHTPQRDTGRPSQATTPPADAAHLRAQGAPDLDPEFKRMVEGNVSHGQRTVDGKVGSAQEQASNAGLDDKGAGTVRRMAANVADNVVDLGRKAGSPSRTTLVDGAAPAPAPAPARAPAATPAPPVPTPTPSPWPGRAGAVPGDGGD</sequence>
<keyword evidence="2" id="KW-0812">Transmembrane</keyword>
<feature type="compositionally biased region" description="Low complexity" evidence="1">
    <location>
        <begin position="906"/>
        <end position="917"/>
    </location>
</feature>
<dbReference type="RefSeq" id="WP_123203759.1">
    <property type="nucleotide sequence ID" value="NZ_RJTL01000038.1"/>
</dbReference>
<feature type="domain" description="TraG N-terminal Proteobacteria" evidence="3">
    <location>
        <begin position="13"/>
        <end position="507"/>
    </location>
</feature>
<feature type="region of interest" description="Disordered" evidence="1">
    <location>
        <begin position="906"/>
        <end position="946"/>
    </location>
</feature>
<dbReference type="Pfam" id="PF07916">
    <property type="entry name" value="TraG_N"/>
    <property type="match status" value="1"/>
</dbReference>
<feature type="transmembrane region" description="Helical" evidence="2">
    <location>
        <begin position="62"/>
        <end position="84"/>
    </location>
</feature>
<dbReference type="AlphaFoldDB" id="A0A454TLP7"/>
<protein>
    <submittedName>
        <fullName evidence="4">Type VI secretion protein</fullName>
    </submittedName>
</protein>
<gene>
    <name evidence="4" type="ORF">EGA29_19930</name>
</gene>
<proteinExistence type="predicted"/>
<dbReference type="OrthoDB" id="8975034at2"/>
<feature type="region of interest" description="Disordered" evidence="1">
    <location>
        <begin position="971"/>
        <end position="996"/>
    </location>
</feature>